<feature type="transmembrane region" description="Helical" evidence="1">
    <location>
        <begin position="69"/>
        <end position="89"/>
    </location>
</feature>
<accession>A0AAV6G4T9</accession>
<evidence type="ECO:0000313" key="3">
    <source>
        <dbReference type="Proteomes" id="UP000823561"/>
    </source>
</evidence>
<gene>
    <name evidence="2" type="ORF">AALO_G00217610</name>
</gene>
<feature type="transmembrane region" description="Helical" evidence="1">
    <location>
        <begin position="41"/>
        <end position="62"/>
    </location>
</feature>
<evidence type="ECO:0000313" key="2">
    <source>
        <dbReference type="EMBL" id="KAG5268891.1"/>
    </source>
</evidence>
<keyword evidence="1" id="KW-0472">Membrane</keyword>
<feature type="transmembrane region" description="Helical" evidence="1">
    <location>
        <begin position="109"/>
        <end position="127"/>
    </location>
</feature>
<dbReference type="AlphaFoldDB" id="A0AAV6G4T9"/>
<organism evidence="2 3">
    <name type="scientific">Alosa alosa</name>
    <name type="common">allis shad</name>
    <dbReference type="NCBI Taxonomy" id="278164"/>
    <lineage>
        <taxon>Eukaryota</taxon>
        <taxon>Metazoa</taxon>
        <taxon>Chordata</taxon>
        <taxon>Craniata</taxon>
        <taxon>Vertebrata</taxon>
        <taxon>Euteleostomi</taxon>
        <taxon>Actinopterygii</taxon>
        <taxon>Neopterygii</taxon>
        <taxon>Teleostei</taxon>
        <taxon>Clupei</taxon>
        <taxon>Clupeiformes</taxon>
        <taxon>Clupeoidei</taxon>
        <taxon>Clupeidae</taxon>
        <taxon>Alosa</taxon>
    </lineage>
</organism>
<name>A0AAV6G4T9_9TELE</name>
<keyword evidence="1" id="KW-1133">Transmembrane helix</keyword>
<comment type="caution">
    <text evidence="2">The sequence shown here is derived from an EMBL/GenBank/DDBJ whole genome shotgun (WGS) entry which is preliminary data.</text>
</comment>
<reference evidence="2" key="1">
    <citation type="submission" date="2020-10" db="EMBL/GenBank/DDBJ databases">
        <title>Chromosome-scale genome assembly of the Allis shad, Alosa alosa.</title>
        <authorList>
            <person name="Margot Z."/>
            <person name="Christophe K."/>
            <person name="Cabau C."/>
            <person name="Louis A."/>
            <person name="Berthelot C."/>
            <person name="Parey E."/>
            <person name="Roest Crollius H."/>
            <person name="Montfort J."/>
            <person name="Robinson-Rechavi M."/>
            <person name="Bucao C."/>
            <person name="Bouchez O."/>
            <person name="Gislard M."/>
            <person name="Lluch J."/>
            <person name="Milhes M."/>
            <person name="Lampietro C."/>
            <person name="Lopez Roques C."/>
            <person name="Donnadieu C."/>
            <person name="Braasch I."/>
            <person name="Desvignes T."/>
            <person name="Postlethwait J."/>
            <person name="Bobe J."/>
            <person name="Guiguen Y."/>
        </authorList>
    </citation>
    <scope>NUCLEOTIDE SEQUENCE</scope>
    <source>
        <strain evidence="2">M-15738</strain>
        <tissue evidence="2">Blood</tissue>
    </source>
</reference>
<sequence length="204" mass="22516">MSVIEIRVHYLFLTPSAQRGCLFHMLTRCTLTHVISGHPSSLFIVPVFWLLCLSISLSCSLFCSPTLGLWVSVCTISLLQSLSLTHSLWTFSVSLTPCLSLDTLSCTCTLSLSLLSLCVAVSFCLLISLSRPLTGCLPVWLSFFLCIFFPSLGCLTVSLFSPLATSEPFSFYGHCFFHSLSPSRPLSVPLSVYQSDQIFFILSF</sequence>
<dbReference type="EMBL" id="JADWDJ010000016">
    <property type="protein sequence ID" value="KAG5268891.1"/>
    <property type="molecule type" value="Genomic_DNA"/>
</dbReference>
<proteinExistence type="predicted"/>
<keyword evidence="3" id="KW-1185">Reference proteome</keyword>
<feature type="transmembrane region" description="Helical" evidence="1">
    <location>
        <begin position="139"/>
        <end position="160"/>
    </location>
</feature>
<keyword evidence="1" id="KW-0812">Transmembrane</keyword>
<protein>
    <submittedName>
        <fullName evidence="2">Uncharacterized protein</fullName>
    </submittedName>
</protein>
<dbReference type="Proteomes" id="UP000823561">
    <property type="component" value="Chromosome 16"/>
</dbReference>
<evidence type="ECO:0000256" key="1">
    <source>
        <dbReference type="SAM" id="Phobius"/>
    </source>
</evidence>